<organism evidence="2">
    <name type="scientific">marine metagenome</name>
    <dbReference type="NCBI Taxonomy" id="408172"/>
    <lineage>
        <taxon>unclassified sequences</taxon>
        <taxon>metagenomes</taxon>
        <taxon>ecological metagenomes</taxon>
    </lineage>
</organism>
<gene>
    <name evidence="2" type="ORF">METZ01_LOCUS240670</name>
</gene>
<dbReference type="GO" id="GO:0016020">
    <property type="term" value="C:membrane"/>
    <property type="evidence" value="ECO:0007669"/>
    <property type="project" value="GOC"/>
</dbReference>
<dbReference type="InterPro" id="IPR020573">
    <property type="entry name" value="UDP_GlcNAc_AcTrfase_non-rep"/>
</dbReference>
<evidence type="ECO:0000259" key="1">
    <source>
        <dbReference type="Pfam" id="PF04613"/>
    </source>
</evidence>
<dbReference type="GO" id="GO:0009245">
    <property type="term" value="P:lipid A biosynthetic process"/>
    <property type="evidence" value="ECO:0007669"/>
    <property type="project" value="InterPro"/>
</dbReference>
<dbReference type="EMBL" id="UINC01061828">
    <property type="protein sequence ID" value="SVB87816.1"/>
    <property type="molecule type" value="Genomic_DNA"/>
</dbReference>
<dbReference type="AlphaFoldDB" id="A0A382HKI2"/>
<accession>A0A382HKI2</accession>
<protein>
    <recommendedName>
        <fullName evidence="1">UDP-3-O-[3-hydroxymyristoyl] glucosamine N-acyltransferase non-repeat region domain-containing protein</fullName>
    </recommendedName>
</protein>
<feature type="domain" description="UDP-3-O-[3-hydroxymyristoyl] glucosamine N-acyltransferase non-repeat region" evidence="1">
    <location>
        <begin position="19"/>
        <end position="75"/>
    </location>
</feature>
<sequence length="75" mass="7944">MKLKTIASAIGGDCRGQGDTEIHSLASVAMAGPNQLTFVAQSRFLRHLAGSRAEAVILREDDLTEWDGSAIVCAD</sequence>
<proteinExistence type="predicted"/>
<feature type="non-terminal residue" evidence="2">
    <location>
        <position position="75"/>
    </location>
</feature>
<dbReference type="Gene3D" id="3.40.1390.10">
    <property type="entry name" value="MurE/MurF, N-terminal domain"/>
    <property type="match status" value="1"/>
</dbReference>
<name>A0A382HKI2_9ZZZZ</name>
<reference evidence="2" key="1">
    <citation type="submission" date="2018-05" db="EMBL/GenBank/DDBJ databases">
        <authorList>
            <person name="Lanie J.A."/>
            <person name="Ng W.-L."/>
            <person name="Kazmierczak K.M."/>
            <person name="Andrzejewski T.M."/>
            <person name="Davidsen T.M."/>
            <person name="Wayne K.J."/>
            <person name="Tettelin H."/>
            <person name="Glass J.I."/>
            <person name="Rusch D."/>
            <person name="Podicherti R."/>
            <person name="Tsui H.-C.T."/>
            <person name="Winkler M.E."/>
        </authorList>
    </citation>
    <scope>NUCLEOTIDE SEQUENCE</scope>
</reference>
<dbReference type="Pfam" id="PF04613">
    <property type="entry name" value="LpxD"/>
    <property type="match status" value="1"/>
</dbReference>
<evidence type="ECO:0000313" key="2">
    <source>
        <dbReference type="EMBL" id="SVB87816.1"/>
    </source>
</evidence>
<dbReference type="GO" id="GO:0016747">
    <property type="term" value="F:acyltransferase activity, transferring groups other than amino-acyl groups"/>
    <property type="evidence" value="ECO:0007669"/>
    <property type="project" value="InterPro"/>
</dbReference>